<proteinExistence type="predicted"/>
<dbReference type="RefSeq" id="WP_203870359.1">
    <property type="nucleotide sequence ID" value="NZ_BONW01000041.1"/>
</dbReference>
<reference evidence="2 3" key="1">
    <citation type="submission" date="2021-01" db="EMBL/GenBank/DDBJ databases">
        <title>Whole genome shotgun sequence of Plantactinospora endophytica NBRC 110450.</title>
        <authorList>
            <person name="Komaki H."/>
            <person name="Tamura T."/>
        </authorList>
    </citation>
    <scope>NUCLEOTIDE SEQUENCE [LARGE SCALE GENOMIC DNA]</scope>
    <source>
        <strain evidence="2 3">NBRC 110450</strain>
    </source>
</reference>
<accession>A0ABQ4EBC8</accession>
<dbReference type="InterPro" id="IPR053977">
    <property type="entry name" value="Rv2466c-like"/>
</dbReference>
<dbReference type="Gene3D" id="3.40.30.10">
    <property type="entry name" value="Glutaredoxin"/>
    <property type="match status" value="1"/>
</dbReference>
<dbReference type="Proteomes" id="UP000646749">
    <property type="component" value="Unassembled WGS sequence"/>
</dbReference>
<keyword evidence="3" id="KW-1185">Reference proteome</keyword>
<evidence type="ECO:0000313" key="2">
    <source>
        <dbReference type="EMBL" id="GIG92009.1"/>
    </source>
</evidence>
<dbReference type="Pfam" id="PF22234">
    <property type="entry name" value="Rv2466c-like"/>
    <property type="match status" value="1"/>
</dbReference>
<gene>
    <name evidence="2" type="ORF">Pen02_69450</name>
</gene>
<feature type="region of interest" description="Disordered" evidence="1">
    <location>
        <begin position="201"/>
        <end position="237"/>
    </location>
</feature>
<dbReference type="SUPFAM" id="SSF52833">
    <property type="entry name" value="Thioredoxin-like"/>
    <property type="match status" value="1"/>
</dbReference>
<sequence length="237" mass="26519">MEKVLFYFDPRCPWCYQASRWARRLEALGEIELDWALYCLEVANLPEGADPVPLGETARSATALRAAAAIGRKENSKAIGRFYRALGDRVWETSEPAKDRDLAVAESVEAAGFDRSLFTEALADPQTWLDVLEQHRHLVVDKGGIGLPTLVLDGGAGPAIFGPVLSQLPDDEDAVKIWRHLSWLARYDNFFELKRHRTEQPNLPGWRVQPSKLTFGSRPWLPPVPDRPEPSARPAPA</sequence>
<evidence type="ECO:0000313" key="3">
    <source>
        <dbReference type="Proteomes" id="UP000646749"/>
    </source>
</evidence>
<dbReference type="CDD" id="cd02972">
    <property type="entry name" value="DsbA_family"/>
    <property type="match status" value="1"/>
</dbReference>
<dbReference type="EMBL" id="BONW01000041">
    <property type="protein sequence ID" value="GIG92009.1"/>
    <property type="molecule type" value="Genomic_DNA"/>
</dbReference>
<evidence type="ECO:0000256" key="1">
    <source>
        <dbReference type="SAM" id="MobiDB-lite"/>
    </source>
</evidence>
<organism evidence="2 3">
    <name type="scientific">Plantactinospora endophytica</name>
    <dbReference type="NCBI Taxonomy" id="673535"/>
    <lineage>
        <taxon>Bacteria</taxon>
        <taxon>Bacillati</taxon>
        <taxon>Actinomycetota</taxon>
        <taxon>Actinomycetes</taxon>
        <taxon>Micromonosporales</taxon>
        <taxon>Micromonosporaceae</taxon>
        <taxon>Plantactinospora</taxon>
    </lineage>
</organism>
<feature type="compositionally biased region" description="Pro residues" evidence="1">
    <location>
        <begin position="220"/>
        <end position="237"/>
    </location>
</feature>
<comment type="caution">
    <text evidence="2">The sequence shown here is derived from an EMBL/GenBank/DDBJ whole genome shotgun (WGS) entry which is preliminary data.</text>
</comment>
<name>A0ABQ4EBC8_9ACTN</name>
<protein>
    <submittedName>
        <fullName evidence="2">DSBA oxidoreductase</fullName>
    </submittedName>
</protein>
<dbReference type="InterPro" id="IPR036249">
    <property type="entry name" value="Thioredoxin-like_sf"/>
</dbReference>